<feature type="modified residue" description="4-aspartylphosphate" evidence="1">
    <location>
        <position position="246"/>
    </location>
</feature>
<evidence type="ECO:0000256" key="1">
    <source>
        <dbReference type="PROSITE-ProRule" id="PRU00169"/>
    </source>
</evidence>
<dbReference type="PIRSF" id="PIRSF002867">
    <property type="entry name" value="CheV"/>
    <property type="match status" value="1"/>
</dbReference>
<dbReference type="Pfam" id="PF00072">
    <property type="entry name" value="Response_reg"/>
    <property type="match status" value="1"/>
</dbReference>
<reference evidence="4" key="1">
    <citation type="submission" date="2014-02" db="EMBL/GenBank/DDBJ databases">
        <title>Expanding our view of genomic diversity in Candidatus Accumulibacter clades.</title>
        <authorList>
            <person name="Skennerton C.T."/>
            <person name="Barr J.J."/>
            <person name="Slater F.R."/>
            <person name="Bond P.L."/>
            <person name="Tyson G.W."/>
        </authorList>
    </citation>
    <scope>NUCLEOTIDE SEQUENCE [LARGE SCALE GENOMIC DNA]</scope>
</reference>
<protein>
    <submittedName>
        <fullName evidence="4">Chemotaxis protein CheV</fullName>
    </submittedName>
</protein>
<evidence type="ECO:0000313" key="4">
    <source>
        <dbReference type="EMBL" id="EXI68165.1"/>
    </source>
</evidence>
<feature type="domain" description="Response regulatory" evidence="2">
    <location>
        <begin position="184"/>
        <end position="313"/>
    </location>
</feature>
<comment type="caution">
    <text evidence="4">The sequence shown here is derived from an EMBL/GenBank/DDBJ whole genome shotgun (WGS) entry which is preliminary data.</text>
</comment>
<evidence type="ECO:0000259" key="3">
    <source>
        <dbReference type="PROSITE" id="PS50851"/>
    </source>
</evidence>
<dbReference type="Gene3D" id="2.40.50.180">
    <property type="entry name" value="CheA-289, Domain 4"/>
    <property type="match status" value="1"/>
</dbReference>
<dbReference type="PROSITE" id="PS50110">
    <property type="entry name" value="RESPONSE_REGULATORY"/>
    <property type="match status" value="1"/>
</dbReference>
<dbReference type="PATRIC" id="fig|1454001.3.peg.1433"/>
<keyword evidence="5" id="KW-1185">Reference proteome</keyword>
<evidence type="ECO:0000259" key="2">
    <source>
        <dbReference type="PROSITE" id="PS50110"/>
    </source>
</evidence>
<organism evidence="4 5">
    <name type="scientific">Candidatus Accumulibacter adjunctus</name>
    <dbReference type="NCBI Taxonomy" id="1454001"/>
    <lineage>
        <taxon>Bacteria</taxon>
        <taxon>Pseudomonadati</taxon>
        <taxon>Pseudomonadota</taxon>
        <taxon>Betaproteobacteria</taxon>
        <taxon>Candidatus Accumulibacter</taxon>
    </lineage>
</organism>
<dbReference type="GO" id="GO:0000160">
    <property type="term" value="P:phosphorelay signal transduction system"/>
    <property type="evidence" value="ECO:0007669"/>
    <property type="project" value="InterPro"/>
</dbReference>
<proteinExistence type="predicted"/>
<dbReference type="SMART" id="SM00260">
    <property type="entry name" value="CheW"/>
    <property type="match status" value="1"/>
</dbReference>
<accession>A0A011NUB5</accession>
<dbReference type="InterPro" id="IPR036061">
    <property type="entry name" value="CheW-like_dom_sf"/>
</dbReference>
<dbReference type="Pfam" id="PF01584">
    <property type="entry name" value="CheW"/>
    <property type="match status" value="1"/>
</dbReference>
<dbReference type="Gene3D" id="2.30.30.40">
    <property type="entry name" value="SH3 Domains"/>
    <property type="match status" value="1"/>
</dbReference>
<dbReference type="InterPro" id="IPR011006">
    <property type="entry name" value="CheY-like_superfamily"/>
</dbReference>
<dbReference type="SUPFAM" id="SSF50341">
    <property type="entry name" value="CheW-like"/>
    <property type="match status" value="1"/>
</dbReference>
<feature type="domain" description="CheW-like" evidence="3">
    <location>
        <begin position="19"/>
        <end position="165"/>
    </location>
</feature>
<keyword evidence="1" id="KW-0597">Phosphoprotein</keyword>
<dbReference type="GO" id="GO:0006935">
    <property type="term" value="P:chemotaxis"/>
    <property type="evidence" value="ECO:0007669"/>
    <property type="project" value="InterPro"/>
</dbReference>
<dbReference type="STRING" id="1454001.AW08_01383"/>
<dbReference type="PANTHER" id="PTHR47233:SF4">
    <property type="entry name" value="CHEMOTAXIS SIGNAL TRANSDUCTION PROTEIN"/>
    <property type="match status" value="1"/>
</dbReference>
<dbReference type="InterPro" id="IPR001789">
    <property type="entry name" value="Sig_transdc_resp-reg_receiver"/>
</dbReference>
<dbReference type="SMART" id="SM00448">
    <property type="entry name" value="REC"/>
    <property type="match status" value="1"/>
</dbReference>
<dbReference type="Proteomes" id="UP000020218">
    <property type="component" value="Unassembled WGS sequence"/>
</dbReference>
<name>A0A011NUB5_9PROT</name>
<dbReference type="AlphaFoldDB" id="A0A011NUB5"/>
<gene>
    <name evidence="4" type="primary">cheV_2</name>
    <name evidence="4" type="ORF">AW08_01383</name>
</gene>
<dbReference type="InterPro" id="IPR024181">
    <property type="entry name" value="Chemotax_regulator_CheV"/>
</dbReference>
<dbReference type="SUPFAM" id="SSF52172">
    <property type="entry name" value="CheY-like"/>
    <property type="match status" value="1"/>
</dbReference>
<dbReference type="PANTHER" id="PTHR47233">
    <property type="entry name" value="CHEMOTAXIS PROTEIN CHEV"/>
    <property type="match status" value="1"/>
</dbReference>
<evidence type="ECO:0000313" key="5">
    <source>
        <dbReference type="Proteomes" id="UP000020218"/>
    </source>
</evidence>
<dbReference type="InterPro" id="IPR002545">
    <property type="entry name" value="CheW-lke_dom"/>
</dbReference>
<dbReference type="Gene3D" id="3.40.50.2300">
    <property type="match status" value="1"/>
</dbReference>
<dbReference type="PROSITE" id="PS50851">
    <property type="entry name" value="CHEW"/>
    <property type="match status" value="1"/>
</dbReference>
<sequence>MSELLKNIDARTKLAGTNKLEILLFSLGTDARTGRRETFGINVFKVREVMRTPPITAAPEMPPSVEGMVSLRGALVPVVDLARYAGVDTHTPRSIMIITEYAGHTQGFLVEGVDTILRLDWGQMRVPPAMLLADLGGLVTAVTELPDGRLVMMMDVEKILSETTNYDDEIVYRNIKPLDNPQLTVFFADDSSVARKQIERTLGAMGVKYVAAINGLEAWLELEKMAAYAQASGQAVGDLISLVLTDIEMPEMDGYILTKKIKSDPRFAGVPVIMHSSLSGMSNQQLGKSVGVDEYVPKFEPQRLSETLTRRLQGGGLPALPSR</sequence>
<dbReference type="EMBL" id="JFAX01000006">
    <property type="protein sequence ID" value="EXI68165.1"/>
    <property type="molecule type" value="Genomic_DNA"/>
</dbReference>